<evidence type="ECO:0000313" key="1">
    <source>
        <dbReference type="EMBL" id="GAK52261.1"/>
    </source>
</evidence>
<dbReference type="HOGENOM" id="CLU_2022173_0_0_0"/>
<reference evidence="1 2" key="1">
    <citation type="journal article" date="2015" name="PeerJ">
        <title>First genomic representation of candidate bacterial phylum KSB3 points to enhanced environmental sensing as a trigger of wastewater bulking.</title>
        <authorList>
            <person name="Sekiguchi Y."/>
            <person name="Ohashi A."/>
            <person name="Parks D.H."/>
            <person name="Yamauchi T."/>
            <person name="Tyson G.W."/>
            <person name="Hugenholtz P."/>
        </authorList>
    </citation>
    <scope>NUCLEOTIDE SEQUENCE [LARGE SCALE GENOMIC DNA]</scope>
</reference>
<accession>A0A081BPE5</accession>
<name>A0A081BPE5_9BACT</name>
<proteinExistence type="predicted"/>
<dbReference type="AlphaFoldDB" id="A0A081BPE5"/>
<protein>
    <submittedName>
        <fullName evidence="1">Uncharacterized protein</fullName>
    </submittedName>
</protein>
<dbReference type="Proteomes" id="UP000030700">
    <property type="component" value="Unassembled WGS sequence"/>
</dbReference>
<dbReference type="EMBL" id="DF820458">
    <property type="protein sequence ID" value="GAK52261.1"/>
    <property type="molecule type" value="Genomic_DNA"/>
</dbReference>
<sequence>MDFQEMRGELQTLLSDLSSVIAQGEWKWQQMAADYDAKYSASSDYDPSTKQDYHENAETCREIAQSLEALSVPSDPDEIGSFMGTVRKEASYCPRHWELNGQVSGVLDSMEQLVKELVRSRL</sequence>
<evidence type="ECO:0000313" key="2">
    <source>
        <dbReference type="Proteomes" id="UP000030700"/>
    </source>
</evidence>
<keyword evidence="2" id="KW-1185">Reference proteome</keyword>
<organism evidence="1 2">
    <name type="scientific">Candidatus Moduliflexus flocculans</name>
    <dbReference type="NCBI Taxonomy" id="1499966"/>
    <lineage>
        <taxon>Bacteria</taxon>
        <taxon>Candidatus Moduliflexota</taxon>
        <taxon>Candidatus Moduliflexia</taxon>
        <taxon>Candidatus Moduliflexales</taxon>
        <taxon>Candidatus Moduliflexaceae</taxon>
    </lineage>
</organism>
<gene>
    <name evidence="1" type="ORF">U14_03512</name>
</gene>